<accession>A0A8J5TSM1</accession>
<protein>
    <recommendedName>
        <fullName evidence="4">HAT C-terminal dimerisation domain-containing protein</fullName>
    </recommendedName>
</protein>
<evidence type="ECO:0000313" key="3">
    <source>
        <dbReference type="Proteomes" id="UP000747542"/>
    </source>
</evidence>
<dbReference type="SUPFAM" id="SSF53098">
    <property type="entry name" value="Ribonuclease H-like"/>
    <property type="match status" value="1"/>
</dbReference>
<evidence type="ECO:0000313" key="2">
    <source>
        <dbReference type="EMBL" id="KAG7176838.1"/>
    </source>
</evidence>
<evidence type="ECO:0008006" key="4">
    <source>
        <dbReference type="Google" id="ProtNLM"/>
    </source>
</evidence>
<proteinExistence type="predicted"/>
<sequence length="329" mass="37695">MDEGDRDPEVEVVPPELNDHDFTATEAKGGHPLPEPECSAPDQNPGSNMMAEVRRTVTKMLEAYFTMGEEREAVQHKDIEKFDFGAKFQQEVNSHLKEFKERQQVKEEDSKVLDVKRKCRIFIVEAIDQVRSRLCNAAEAFKNLSLLNPSKVLNQTAKGDFSDLPMLHLAKNNSDEIEQQYRKITETDWRLENVFESNEIPDDTTKFWLGVYHHENFKELAAYALNCLVTPASNTIVERIFSLVTAIKTKPRNRMQINLLDAIIRIRAYLFENSICCKDMRITDRMITNFKSDILYSYGGRIGVASTSHSQQTARSAQEEEVDNDVPVT</sequence>
<evidence type="ECO:0000256" key="1">
    <source>
        <dbReference type="SAM" id="MobiDB-lite"/>
    </source>
</evidence>
<feature type="region of interest" description="Disordered" evidence="1">
    <location>
        <begin position="309"/>
        <end position="329"/>
    </location>
</feature>
<keyword evidence="3" id="KW-1185">Reference proteome</keyword>
<comment type="caution">
    <text evidence="2">The sequence shown here is derived from an EMBL/GenBank/DDBJ whole genome shotgun (WGS) entry which is preliminary data.</text>
</comment>
<name>A0A8J5TSM1_HOMAM</name>
<reference evidence="2" key="1">
    <citation type="journal article" date="2021" name="Sci. Adv.">
        <title>The American lobster genome reveals insights on longevity, neural, and immune adaptations.</title>
        <authorList>
            <person name="Polinski J.M."/>
            <person name="Zimin A.V."/>
            <person name="Clark K.F."/>
            <person name="Kohn A.B."/>
            <person name="Sadowski N."/>
            <person name="Timp W."/>
            <person name="Ptitsyn A."/>
            <person name="Khanna P."/>
            <person name="Romanova D.Y."/>
            <person name="Williams P."/>
            <person name="Greenwood S.J."/>
            <person name="Moroz L.L."/>
            <person name="Walt D.R."/>
            <person name="Bodnar A.G."/>
        </authorList>
    </citation>
    <scope>NUCLEOTIDE SEQUENCE</scope>
    <source>
        <strain evidence="2">GMGI-L3</strain>
    </source>
</reference>
<dbReference type="AlphaFoldDB" id="A0A8J5TSM1"/>
<feature type="compositionally biased region" description="Acidic residues" evidence="1">
    <location>
        <begin position="319"/>
        <end position="329"/>
    </location>
</feature>
<dbReference type="InterPro" id="IPR012337">
    <property type="entry name" value="RNaseH-like_sf"/>
</dbReference>
<dbReference type="EMBL" id="JAHLQT010002534">
    <property type="protein sequence ID" value="KAG7176838.1"/>
    <property type="molecule type" value="Genomic_DNA"/>
</dbReference>
<dbReference type="Proteomes" id="UP000747542">
    <property type="component" value="Unassembled WGS sequence"/>
</dbReference>
<organism evidence="2 3">
    <name type="scientific">Homarus americanus</name>
    <name type="common">American lobster</name>
    <dbReference type="NCBI Taxonomy" id="6706"/>
    <lineage>
        <taxon>Eukaryota</taxon>
        <taxon>Metazoa</taxon>
        <taxon>Ecdysozoa</taxon>
        <taxon>Arthropoda</taxon>
        <taxon>Crustacea</taxon>
        <taxon>Multicrustacea</taxon>
        <taxon>Malacostraca</taxon>
        <taxon>Eumalacostraca</taxon>
        <taxon>Eucarida</taxon>
        <taxon>Decapoda</taxon>
        <taxon>Pleocyemata</taxon>
        <taxon>Astacidea</taxon>
        <taxon>Nephropoidea</taxon>
        <taxon>Nephropidae</taxon>
        <taxon>Homarus</taxon>
    </lineage>
</organism>
<gene>
    <name evidence="2" type="ORF">Hamer_G000022</name>
</gene>
<feature type="region of interest" description="Disordered" evidence="1">
    <location>
        <begin position="1"/>
        <end position="48"/>
    </location>
</feature>
<feature type="compositionally biased region" description="Acidic residues" evidence="1">
    <location>
        <begin position="1"/>
        <end position="10"/>
    </location>
</feature>